<dbReference type="Proteomes" id="UP000694542">
    <property type="component" value="Chromosome 20"/>
</dbReference>
<evidence type="ECO:0000256" key="4">
    <source>
        <dbReference type="ARBA" id="ARBA00022553"/>
    </source>
</evidence>
<comment type="similarity">
    <text evidence="15">Belongs to the aldehyde dehydrogenase family.</text>
</comment>
<dbReference type="GO" id="GO:0005737">
    <property type="term" value="C:cytoplasm"/>
    <property type="evidence" value="ECO:0007669"/>
    <property type="project" value="InterPro"/>
</dbReference>
<feature type="binding site" evidence="12">
    <location>
        <begin position="529"/>
        <end position="531"/>
    </location>
    <ligand>
        <name>NADP(+)</name>
        <dbReference type="ChEBI" id="CHEBI:58349"/>
    </ligand>
</feature>
<dbReference type="InterPro" id="IPR002376">
    <property type="entry name" value="Formyl_transf_N"/>
</dbReference>
<dbReference type="InterPro" id="IPR015590">
    <property type="entry name" value="Aldehyde_DH_dom"/>
</dbReference>
<dbReference type="PROSITE" id="PS00687">
    <property type="entry name" value="ALDEHYDE_DEHYDR_GLU"/>
    <property type="match status" value="1"/>
</dbReference>
<evidence type="ECO:0000256" key="1">
    <source>
        <dbReference type="ARBA" id="ARBA00007995"/>
    </source>
</evidence>
<dbReference type="SUPFAM" id="SSF50486">
    <property type="entry name" value="FMT C-terminal domain-like"/>
    <property type="match status" value="1"/>
</dbReference>
<dbReference type="Gene3D" id="3.40.309.10">
    <property type="entry name" value="Aldehyde Dehydrogenase, Chain A, domain 2"/>
    <property type="match status" value="1"/>
</dbReference>
<comment type="catalytic activity">
    <reaction evidence="8">
        <text>(6R)-10-formyltetrahydrofolate + NADP(+) + H2O = (6S)-5,6,7,8-tetrahydrofolate + CO2 + NADPH + H(+)</text>
        <dbReference type="Rhea" id="RHEA:10180"/>
        <dbReference type="ChEBI" id="CHEBI:15377"/>
        <dbReference type="ChEBI" id="CHEBI:15378"/>
        <dbReference type="ChEBI" id="CHEBI:16526"/>
        <dbReference type="ChEBI" id="CHEBI:57453"/>
        <dbReference type="ChEBI" id="CHEBI:57783"/>
        <dbReference type="ChEBI" id="CHEBI:58349"/>
        <dbReference type="ChEBI" id="CHEBI:195366"/>
        <dbReference type="EC" id="1.5.1.6"/>
    </reaction>
    <physiologicalReaction direction="left-to-right" evidence="8">
        <dbReference type="Rhea" id="RHEA:10181"/>
    </physiologicalReaction>
</comment>
<keyword evidence="5 9" id="KW-0554">One-carbon metabolism</keyword>
<feature type="site" description="Essential for catalytic activity" evidence="13">
    <location>
        <position position="142"/>
    </location>
</feature>
<accession>A0A8C0Z732</accession>
<feature type="binding site" evidence="11">
    <location>
        <position position="142"/>
    </location>
    <ligand>
        <name>(6R)-10-formyltetrahydrofolate</name>
        <dbReference type="ChEBI" id="CHEBI:195366"/>
    </ligand>
</feature>
<feature type="domain" description="Carrier" evidence="16">
    <location>
        <begin position="276"/>
        <end position="353"/>
    </location>
</feature>
<feature type="binding site" evidence="12">
    <location>
        <begin position="588"/>
        <end position="593"/>
    </location>
    <ligand>
        <name>NADP(+)</name>
        <dbReference type="ChEBI" id="CHEBI:58349"/>
    </ligand>
</feature>
<evidence type="ECO:0000256" key="14">
    <source>
        <dbReference type="PROSITE-ProRule" id="PRU10007"/>
    </source>
</evidence>
<dbReference type="Gene3D" id="1.10.1200.10">
    <property type="entry name" value="ACP-like"/>
    <property type="match status" value="1"/>
</dbReference>
<evidence type="ECO:0000256" key="9">
    <source>
        <dbReference type="PIRNR" id="PIRNR036489"/>
    </source>
</evidence>
<dbReference type="Ensembl" id="ENSCAFT00040047840.1">
    <property type="protein sequence ID" value="ENSCAFP00040041768.1"/>
    <property type="gene ID" value="ENSCAFG00040025564.1"/>
</dbReference>
<keyword evidence="3" id="KW-0596">Phosphopantetheine</keyword>
<evidence type="ECO:0000256" key="5">
    <source>
        <dbReference type="ARBA" id="ARBA00022563"/>
    </source>
</evidence>
<dbReference type="InterPro" id="IPR037022">
    <property type="entry name" value="Formyl_trans_C_sf"/>
</dbReference>
<evidence type="ECO:0000256" key="8">
    <source>
        <dbReference type="ARBA" id="ARBA00048239"/>
    </source>
</evidence>
<protein>
    <recommendedName>
        <fullName evidence="9">10-formyltetrahydrofolate dehydrogenase</fullName>
        <ecNumber evidence="9">1.5.1.6</ecNumber>
    </recommendedName>
</protein>
<dbReference type="FunFam" id="3.40.50.170:FF:000002">
    <property type="entry name" value="10-formyltetrahydrofolate dehydrogenase"/>
    <property type="match status" value="1"/>
</dbReference>
<sequence>MKIAVIGQSLFGQEVYCHLRKEGHEVVGVFTVPDKDGKADPLGLEAEKDGVPVFKFPRWRVKGQALPEVVAKYQALGAELNVLPFCSQFIPMEVIRAPSHGSIIYHPSLLPRHRGASAINWTLIHGDKKGGFTIFWADDGLDTGDLLLQKECEILPDDTVSTLYNRFLFPEGIKGMVQAVRLIAEGKAPRLPQPEEGATYEGIQKKETAKINWDQSAEAIHNWIRGNDKVPGAWTEACGQKLTFFNSTLNTAGLLPEGEDLPIPGAHRPGVVTKVGLILFGNDDRMSAWKRILPSVLEVEESTDFFKSGAASVDVVRLVEEVKELCDGLELENEDVYMATTFGDFIQLLVRKLRGGDEASECIIDYVEKAVNKLTLQMPHQLFIGGMFVDAEGAKTYETINPTDGNVICQVSLAQVSDVDKAVAAAKDAFENGLWGKISARDRGRLLYRLADLMEQHQEELATIEALDAGAVYTLALKTHVGMSIQTFRYFAGWCDKIQGSTIPINHARPNRNLTLTKKEPIGVCGIVIPWNYPLMMLSWKTAACLAAGNTVVIKPAQVTPLTALKFAELTLKAGIPKGVVNILPGSGSLVGQRLSDHPDVRKIGFTGSTEVGKHIMKSCALSNVKKVSLELGGKSPLIIFADCDLSKAVQMGMSSVFFNKGENCIAAGRLFVEDSIHDQFVQKVVEEVKKMKIGNPLDRDTNHGPQNHQAHLQKLVEYCQHGVEEGATLVCGGHQVPRPGFFFEPTVFTDVEDHMFIAKEESFGPIMIISRFADGDVDTVLSRANATEFGLASGVFTRDLNRALYVSDRLEAGTVFVNTYNKTDVAAPFGGFKQSGFGKDLGNLILDIC</sequence>
<dbReference type="GO" id="GO:0009258">
    <property type="term" value="P:10-formyltetrahydrofolate catabolic process"/>
    <property type="evidence" value="ECO:0007669"/>
    <property type="project" value="UniProtKB-UniRule"/>
</dbReference>
<evidence type="ECO:0000256" key="11">
    <source>
        <dbReference type="PIRSR" id="PIRSR036489-2"/>
    </source>
</evidence>
<dbReference type="Gene3D" id="3.40.50.170">
    <property type="entry name" value="Formyl transferase, N-terminal domain"/>
    <property type="match status" value="1"/>
</dbReference>
<evidence type="ECO:0000259" key="16">
    <source>
        <dbReference type="PROSITE" id="PS50075"/>
    </source>
</evidence>
<dbReference type="GO" id="GO:0016620">
    <property type="term" value="F:oxidoreductase activity, acting on the aldehyde or oxo group of donors, NAD or NADP as acceptor"/>
    <property type="evidence" value="ECO:0007669"/>
    <property type="project" value="InterPro"/>
</dbReference>
<dbReference type="AlphaFoldDB" id="A0A8C0Z732"/>
<keyword evidence="4" id="KW-0597">Phosphoprotein</keyword>
<dbReference type="InterPro" id="IPR016161">
    <property type="entry name" value="Ald_DH/histidinol_DH"/>
</dbReference>
<keyword evidence="7 9" id="KW-0560">Oxidoreductase</keyword>
<dbReference type="PIRSF" id="PIRSF036489">
    <property type="entry name" value="10-FTHFDH"/>
    <property type="match status" value="1"/>
</dbReference>
<dbReference type="SUPFAM" id="SSF53328">
    <property type="entry name" value="Formyltransferase"/>
    <property type="match status" value="1"/>
</dbReference>
<dbReference type="InterPro" id="IPR036736">
    <property type="entry name" value="ACP-like_sf"/>
</dbReference>
<feature type="active site" description="Proton donor" evidence="10">
    <location>
        <position position="106"/>
    </location>
</feature>
<feature type="binding site" evidence="11">
    <location>
        <begin position="88"/>
        <end position="90"/>
    </location>
    <ligand>
        <name>(6R)-10-formyltetrahydrofolate</name>
        <dbReference type="ChEBI" id="CHEBI:195366"/>
    </ligand>
</feature>
<dbReference type="PANTHER" id="PTHR11699">
    <property type="entry name" value="ALDEHYDE DEHYDROGENASE-RELATED"/>
    <property type="match status" value="1"/>
</dbReference>
<dbReference type="InterPro" id="IPR029510">
    <property type="entry name" value="Ald_DH_CS_GLU"/>
</dbReference>
<dbReference type="FunFam" id="3.40.309.10:FF:000008">
    <property type="entry name" value="Cytosolic 10-formyltetrahydrofolate dehydrogenase"/>
    <property type="match status" value="1"/>
</dbReference>
<evidence type="ECO:0000313" key="17">
    <source>
        <dbReference type="Ensembl" id="ENSCAFP00040041768.1"/>
    </source>
</evidence>
<name>A0A8C0Z732_CANLF</name>
<feature type="active site" description="Proton donor" evidence="10">
    <location>
        <position position="665"/>
    </location>
</feature>
<keyword evidence="6 9" id="KW-0521">NADP</keyword>
<evidence type="ECO:0000256" key="7">
    <source>
        <dbReference type="ARBA" id="ARBA00023002"/>
    </source>
</evidence>
<dbReference type="FunFam" id="3.10.25.10:FF:000002">
    <property type="entry name" value="10-formyltetrahydrofolate dehydrogenase"/>
    <property type="match status" value="1"/>
</dbReference>
<dbReference type="InterPro" id="IPR011407">
    <property type="entry name" value="10_FTHF_DH"/>
</dbReference>
<evidence type="ECO:0000256" key="6">
    <source>
        <dbReference type="ARBA" id="ARBA00022857"/>
    </source>
</evidence>
<dbReference type="InterPro" id="IPR036477">
    <property type="entry name" value="Formyl_transf_N_sf"/>
</dbReference>
<comment type="similarity">
    <text evidence="2 9">In the N-terminal section; belongs to the GART family.</text>
</comment>
<dbReference type="CDD" id="cd08647">
    <property type="entry name" value="FMT_core_FDH_N"/>
    <property type="match status" value="1"/>
</dbReference>
<dbReference type="Gene3D" id="3.40.605.10">
    <property type="entry name" value="Aldehyde Dehydrogenase, Chain A, domain 1"/>
    <property type="match status" value="1"/>
</dbReference>
<dbReference type="PROSITE" id="PS00070">
    <property type="entry name" value="ALDEHYDE_DEHYDR_CYS"/>
    <property type="match status" value="1"/>
</dbReference>
<feature type="binding site" evidence="12">
    <location>
        <begin position="762"/>
        <end position="764"/>
    </location>
    <ligand>
        <name>NADP(+)</name>
        <dbReference type="ChEBI" id="CHEBI:58349"/>
    </ligand>
</feature>
<dbReference type="PROSITE" id="PS50075">
    <property type="entry name" value="CARRIER"/>
    <property type="match status" value="1"/>
</dbReference>
<reference evidence="17" key="2">
    <citation type="submission" date="2025-08" db="UniProtKB">
        <authorList>
            <consortium name="Ensembl"/>
        </authorList>
    </citation>
    <scope>IDENTIFICATION</scope>
</reference>
<feature type="binding site" evidence="12">
    <location>
        <begin position="608"/>
        <end position="609"/>
    </location>
    <ligand>
        <name>NADP(+)</name>
        <dbReference type="ChEBI" id="CHEBI:58349"/>
    </ligand>
</feature>
<feature type="binding site" evidence="12">
    <location>
        <position position="715"/>
    </location>
    <ligand>
        <name>NADP(+)</name>
        <dbReference type="ChEBI" id="CHEBI:58349"/>
    </ligand>
</feature>
<evidence type="ECO:0000256" key="13">
    <source>
        <dbReference type="PIRSR" id="PIRSR036489-4"/>
    </source>
</evidence>
<proteinExistence type="inferred from homology"/>
<dbReference type="InterPro" id="IPR016162">
    <property type="entry name" value="Ald_DH_N"/>
</dbReference>
<dbReference type="InterPro" id="IPR016163">
    <property type="entry name" value="Ald_DH_C"/>
</dbReference>
<dbReference type="InterPro" id="IPR011034">
    <property type="entry name" value="Formyl_transferase-like_C_sf"/>
</dbReference>
<dbReference type="FunFam" id="3.40.605.10:FF:000009">
    <property type="entry name" value="Cytosolic 10-formyltetrahydrofolate dehydrogenase"/>
    <property type="match status" value="1"/>
</dbReference>
<evidence type="ECO:0000256" key="3">
    <source>
        <dbReference type="ARBA" id="ARBA00022450"/>
    </source>
</evidence>
<dbReference type="InterPro" id="IPR009081">
    <property type="entry name" value="PP-bd_ACP"/>
</dbReference>
<dbReference type="FunFam" id="1.10.1200.10:FF:000002">
    <property type="entry name" value="10-formyltetrahydrofolate dehydrogenase"/>
    <property type="match status" value="1"/>
</dbReference>
<dbReference type="Pfam" id="PF00551">
    <property type="entry name" value="Formyl_trans_N"/>
    <property type="match status" value="1"/>
</dbReference>
<organism evidence="17 18">
    <name type="scientific">Canis lupus familiaris</name>
    <name type="common">Dog</name>
    <name type="synonym">Canis familiaris</name>
    <dbReference type="NCBI Taxonomy" id="9615"/>
    <lineage>
        <taxon>Eukaryota</taxon>
        <taxon>Metazoa</taxon>
        <taxon>Chordata</taxon>
        <taxon>Craniata</taxon>
        <taxon>Vertebrata</taxon>
        <taxon>Euteleostomi</taxon>
        <taxon>Mammalia</taxon>
        <taxon>Eutheria</taxon>
        <taxon>Laurasiatheria</taxon>
        <taxon>Carnivora</taxon>
        <taxon>Caniformia</taxon>
        <taxon>Canidae</taxon>
        <taxon>Canis</taxon>
    </lineage>
</organism>
<feature type="active site" evidence="14">
    <location>
        <position position="631"/>
    </location>
</feature>
<dbReference type="EC" id="1.5.1.6" evidence="9"/>
<dbReference type="GO" id="GO:0006730">
    <property type="term" value="P:one-carbon metabolic process"/>
    <property type="evidence" value="ECO:0007669"/>
    <property type="project" value="UniProtKB-KW"/>
</dbReference>
<dbReference type="CDD" id="cd07140">
    <property type="entry name" value="ALDH_F1L_FTFDH"/>
    <property type="match status" value="1"/>
</dbReference>
<dbReference type="Pfam" id="PF00171">
    <property type="entry name" value="Aldedh"/>
    <property type="match status" value="1"/>
</dbReference>
<feature type="binding site" evidence="12">
    <location>
        <begin position="555"/>
        <end position="558"/>
    </location>
    <ligand>
        <name>NADP(+)</name>
        <dbReference type="ChEBI" id="CHEBI:58349"/>
    </ligand>
</feature>
<dbReference type="InterPro" id="IPR001555">
    <property type="entry name" value="GART_AS"/>
</dbReference>
<evidence type="ECO:0000256" key="10">
    <source>
        <dbReference type="PIRSR" id="PIRSR036489-1"/>
    </source>
</evidence>
<dbReference type="InterPro" id="IPR016160">
    <property type="entry name" value="Ald_DH_CS_CYS"/>
</dbReference>
<evidence type="ECO:0000256" key="12">
    <source>
        <dbReference type="PIRSR" id="PIRSR036489-3"/>
    </source>
</evidence>
<evidence type="ECO:0000256" key="15">
    <source>
        <dbReference type="RuleBase" id="RU003345"/>
    </source>
</evidence>
<dbReference type="Pfam" id="PF02911">
    <property type="entry name" value="Formyl_trans_C"/>
    <property type="match status" value="1"/>
</dbReference>
<dbReference type="SUPFAM" id="SSF53720">
    <property type="entry name" value="ALDH-like"/>
    <property type="match status" value="1"/>
</dbReference>
<reference evidence="17" key="1">
    <citation type="submission" date="2018-10" db="EMBL/GenBank/DDBJ databases">
        <title>De novo assembly of a Great Dane genome.</title>
        <authorList>
            <person name="Kidd J.M."/>
            <person name="Pendleton A.L."/>
            <person name="Shen F."/>
            <person name="Emery S."/>
        </authorList>
    </citation>
    <scope>NUCLEOTIDE SEQUENCE [LARGE SCALE GENOMIC DNA]</scope>
    <source>
        <strain evidence="17">Great Dane</strain>
    </source>
</reference>
<dbReference type="Gene3D" id="3.10.25.10">
    <property type="entry name" value="Formyl transferase, C-terminal domain"/>
    <property type="match status" value="1"/>
</dbReference>
<dbReference type="InterPro" id="IPR005793">
    <property type="entry name" value="Formyl_trans_C"/>
</dbReference>
<dbReference type="PROSITE" id="PS00373">
    <property type="entry name" value="GART"/>
    <property type="match status" value="1"/>
</dbReference>
<dbReference type="GO" id="GO:0016155">
    <property type="term" value="F:formyltetrahydrofolate dehydrogenase activity"/>
    <property type="evidence" value="ECO:0007669"/>
    <property type="project" value="UniProtKB-UniRule"/>
</dbReference>
<feature type="active site" description="Proton acceptor" evidence="10">
    <location>
        <position position="631"/>
    </location>
</feature>
<evidence type="ECO:0000256" key="2">
    <source>
        <dbReference type="ARBA" id="ARBA00010978"/>
    </source>
</evidence>
<dbReference type="SUPFAM" id="SSF47336">
    <property type="entry name" value="ACP-like"/>
    <property type="match status" value="1"/>
</dbReference>
<comment type="similarity">
    <text evidence="1 9">In the C-terminal section; belongs to the aldehyde dehydrogenase family. ALDH1L subfamily.</text>
</comment>
<evidence type="ECO:0000313" key="18">
    <source>
        <dbReference type="Proteomes" id="UP000694542"/>
    </source>
</evidence>